<feature type="compositionally biased region" description="Low complexity" evidence="1">
    <location>
        <begin position="499"/>
        <end position="509"/>
    </location>
</feature>
<proteinExistence type="predicted"/>
<name>A0A182U6T7_9DIPT</name>
<feature type="compositionally biased region" description="Basic and acidic residues" evidence="1">
    <location>
        <begin position="512"/>
        <end position="528"/>
    </location>
</feature>
<evidence type="ECO:0000256" key="1">
    <source>
        <dbReference type="SAM" id="MobiDB-lite"/>
    </source>
</evidence>
<keyword evidence="3" id="KW-1185">Reference proteome</keyword>
<dbReference type="VEuPathDB" id="VectorBase:AMEC014960"/>
<feature type="region of interest" description="Disordered" evidence="1">
    <location>
        <begin position="183"/>
        <end position="229"/>
    </location>
</feature>
<accession>A0A182U6T7</accession>
<feature type="region of interest" description="Disordered" evidence="1">
    <location>
        <begin position="499"/>
        <end position="539"/>
    </location>
</feature>
<organism evidence="2 3">
    <name type="scientific">Anopheles melas</name>
    <dbReference type="NCBI Taxonomy" id="34690"/>
    <lineage>
        <taxon>Eukaryota</taxon>
        <taxon>Metazoa</taxon>
        <taxon>Ecdysozoa</taxon>
        <taxon>Arthropoda</taxon>
        <taxon>Hexapoda</taxon>
        <taxon>Insecta</taxon>
        <taxon>Pterygota</taxon>
        <taxon>Neoptera</taxon>
        <taxon>Endopterygota</taxon>
        <taxon>Diptera</taxon>
        <taxon>Nematocera</taxon>
        <taxon>Culicoidea</taxon>
        <taxon>Culicidae</taxon>
        <taxon>Anophelinae</taxon>
        <taxon>Anopheles</taxon>
    </lineage>
</organism>
<dbReference type="Proteomes" id="UP000075902">
    <property type="component" value="Unassembled WGS sequence"/>
</dbReference>
<dbReference type="EnsemblMetazoa" id="AMEC014960-RA">
    <property type="protein sequence ID" value="AMEC014960-PA"/>
    <property type="gene ID" value="AMEC014960"/>
</dbReference>
<reference evidence="3" key="1">
    <citation type="submission" date="2014-01" db="EMBL/GenBank/DDBJ databases">
        <title>The Genome Sequence of Anopheles melas CM1001059_A (V2).</title>
        <authorList>
            <consortium name="The Broad Institute Genomics Platform"/>
            <person name="Neafsey D.E."/>
            <person name="Besansky N."/>
            <person name="Howell P."/>
            <person name="Walton C."/>
            <person name="Young S.K."/>
            <person name="Zeng Q."/>
            <person name="Gargeya S."/>
            <person name="Fitzgerald M."/>
            <person name="Haas B."/>
            <person name="Abouelleil A."/>
            <person name="Allen A.W."/>
            <person name="Alvarado L."/>
            <person name="Arachchi H.M."/>
            <person name="Berlin A.M."/>
            <person name="Chapman S.B."/>
            <person name="Gainer-Dewar J."/>
            <person name="Goldberg J."/>
            <person name="Griggs A."/>
            <person name="Gujja S."/>
            <person name="Hansen M."/>
            <person name="Howarth C."/>
            <person name="Imamovic A."/>
            <person name="Ireland A."/>
            <person name="Larimer J."/>
            <person name="McCowan C."/>
            <person name="Murphy C."/>
            <person name="Pearson M."/>
            <person name="Poon T.W."/>
            <person name="Priest M."/>
            <person name="Roberts A."/>
            <person name="Saif S."/>
            <person name="Shea T."/>
            <person name="Sisk P."/>
            <person name="Sykes S."/>
            <person name="Wortman J."/>
            <person name="Nusbaum C."/>
            <person name="Birren B."/>
        </authorList>
    </citation>
    <scope>NUCLEOTIDE SEQUENCE [LARGE SCALE GENOMIC DNA]</scope>
    <source>
        <strain evidence="3">CM1001059</strain>
    </source>
</reference>
<feature type="compositionally biased region" description="Basic and acidic residues" evidence="1">
    <location>
        <begin position="185"/>
        <end position="202"/>
    </location>
</feature>
<reference evidence="2" key="2">
    <citation type="submission" date="2020-05" db="UniProtKB">
        <authorList>
            <consortium name="EnsemblMetazoa"/>
        </authorList>
    </citation>
    <scope>IDENTIFICATION</scope>
    <source>
        <strain evidence="2">CM1001059</strain>
    </source>
</reference>
<protein>
    <submittedName>
        <fullName evidence="2">Uncharacterized protein</fullName>
    </submittedName>
</protein>
<evidence type="ECO:0000313" key="3">
    <source>
        <dbReference type="Proteomes" id="UP000075902"/>
    </source>
</evidence>
<dbReference type="AlphaFoldDB" id="A0A182U6T7"/>
<sequence>AGVRLAGRLLVPPGGARIGVVPVGRPVQPAAPDQLDPVELLAGTVLAARHLAQTEQLLEQLHLRNLGARLGPQIVGGDTHRQQHAADDGRLGDVDERAPEQVLLAQLQDALHEQLVHVLGAAERAAALAHRHLHDEVAVREQHAEQRHEHQHQEERLRLAGAPEAGGRLAQVHQLALVDVEDEQQLERDQQDERRGEQHAEPQQRLVVHQAEAVGRERARSTPRRAVPGVQQVADAPYRAQQHGRDEEVHHQQAVQLLADGRLPAAGRRAGGQPVREQHRHDRELQQEVAQQVDVELGRAVPVPLQPAEQLADVPERCHRAVGRERHVQRGPGGKVVGRAEPVQHRPQAGGNGRDQREHGRVCHRVQRFGAQALPAADRGRRAIALRQIVTQLGQDGGVLEPGRLPVRDASHEHTILCVSMFCTVALDSMKLIRYARPMLTDTNTNVASSRIVMNETIGRERSVIGNRTKINDGKGNPPQEPCSCPAYLTGQQIAQLKRLPGGLPLRPRQQLRKDDEGADEQRQHQVEHQQPAQKLKVRTDPAAEVALDLLHAAVERLEVGDEALGEPGGARHVPLRAVPVPAQQPDRFGARRPPVDGARQLLPDLALGRDLVRDRFDRLDAQLLRDRVVLHQLLPLAELHRDVVHVGRAGRDQVAVDRER</sequence>
<evidence type="ECO:0000313" key="2">
    <source>
        <dbReference type="EnsemblMetazoa" id="AMEC014960-PA"/>
    </source>
</evidence>